<evidence type="ECO:0000259" key="6">
    <source>
        <dbReference type="Pfam" id="PF23559"/>
    </source>
</evidence>
<keyword evidence="3" id="KW-0611">Plant defense</keyword>
<dbReference type="Gene3D" id="1.10.10.10">
    <property type="entry name" value="Winged helix-like DNA-binding domain superfamily/Winged helix DNA-binding domain"/>
    <property type="match status" value="1"/>
</dbReference>
<dbReference type="GO" id="GO:0098542">
    <property type="term" value="P:defense response to other organism"/>
    <property type="evidence" value="ECO:0007669"/>
    <property type="project" value="TreeGrafter"/>
</dbReference>
<dbReference type="FunFam" id="1.10.10.10:FF:000322">
    <property type="entry name" value="Probable disease resistance protein At1g63360"/>
    <property type="match status" value="1"/>
</dbReference>
<dbReference type="CDD" id="cd14798">
    <property type="entry name" value="RX-CC_like"/>
    <property type="match status" value="1"/>
</dbReference>
<evidence type="ECO:0000256" key="3">
    <source>
        <dbReference type="ARBA" id="ARBA00022821"/>
    </source>
</evidence>
<dbReference type="InterPro" id="IPR027417">
    <property type="entry name" value="P-loop_NTPase"/>
</dbReference>
<dbReference type="FunFam" id="3.40.50.300:FF:001091">
    <property type="entry name" value="Probable disease resistance protein At1g61300"/>
    <property type="match status" value="1"/>
</dbReference>
<dbReference type="InterPro" id="IPR041118">
    <property type="entry name" value="Rx_N"/>
</dbReference>
<dbReference type="InterPro" id="IPR038005">
    <property type="entry name" value="RX-like_CC"/>
</dbReference>
<dbReference type="Proteomes" id="UP001324115">
    <property type="component" value="Unassembled WGS sequence"/>
</dbReference>
<dbReference type="InterPro" id="IPR032675">
    <property type="entry name" value="LRR_dom_sf"/>
</dbReference>
<organism evidence="8 9">
    <name type="scientific">Quercus rubra</name>
    <name type="common">Northern red oak</name>
    <name type="synonym">Quercus borealis</name>
    <dbReference type="NCBI Taxonomy" id="3512"/>
    <lineage>
        <taxon>Eukaryota</taxon>
        <taxon>Viridiplantae</taxon>
        <taxon>Streptophyta</taxon>
        <taxon>Embryophyta</taxon>
        <taxon>Tracheophyta</taxon>
        <taxon>Spermatophyta</taxon>
        <taxon>Magnoliopsida</taxon>
        <taxon>eudicotyledons</taxon>
        <taxon>Gunneridae</taxon>
        <taxon>Pentapetalae</taxon>
        <taxon>rosids</taxon>
        <taxon>fabids</taxon>
        <taxon>Fagales</taxon>
        <taxon>Fagaceae</taxon>
        <taxon>Quercus</taxon>
    </lineage>
</organism>
<dbReference type="Pfam" id="PF18052">
    <property type="entry name" value="Rx_N"/>
    <property type="match status" value="1"/>
</dbReference>
<dbReference type="PANTHER" id="PTHR23155">
    <property type="entry name" value="DISEASE RESISTANCE PROTEIN RP"/>
    <property type="match status" value="1"/>
</dbReference>
<dbReference type="Gene3D" id="1.10.8.430">
    <property type="entry name" value="Helical domain of apoptotic protease-activating factors"/>
    <property type="match status" value="1"/>
</dbReference>
<proteinExistence type="predicted"/>
<dbReference type="InterPro" id="IPR058922">
    <property type="entry name" value="WHD_DRP"/>
</dbReference>
<protein>
    <recommendedName>
        <fullName evidence="10">Disease resistance protein RPM1-like</fullName>
    </recommendedName>
</protein>
<dbReference type="SUPFAM" id="SSF52058">
    <property type="entry name" value="L domain-like"/>
    <property type="match status" value="1"/>
</dbReference>
<dbReference type="InterPro" id="IPR042197">
    <property type="entry name" value="Apaf_helical"/>
</dbReference>
<dbReference type="EMBL" id="JAXUIC010000008">
    <property type="protein sequence ID" value="KAK4575577.1"/>
    <property type="molecule type" value="Genomic_DNA"/>
</dbReference>
<feature type="domain" description="Disease resistance R13L4/SHOC-2-like LRR" evidence="7">
    <location>
        <begin position="575"/>
        <end position="884"/>
    </location>
</feature>
<dbReference type="InterPro" id="IPR055414">
    <property type="entry name" value="LRR_R13L4/SHOC2-like"/>
</dbReference>
<dbReference type="PANTHER" id="PTHR23155:SF1052">
    <property type="entry name" value="DISEASE RESISTANCE PROTEIN RPM1"/>
    <property type="match status" value="1"/>
</dbReference>
<dbReference type="SUPFAM" id="SSF52540">
    <property type="entry name" value="P-loop containing nucleoside triphosphate hydrolases"/>
    <property type="match status" value="1"/>
</dbReference>
<feature type="domain" description="Disease resistance N-terminal" evidence="5">
    <location>
        <begin position="8"/>
        <end position="96"/>
    </location>
</feature>
<evidence type="ECO:0000259" key="7">
    <source>
        <dbReference type="Pfam" id="PF23598"/>
    </source>
</evidence>
<evidence type="ECO:0008006" key="10">
    <source>
        <dbReference type="Google" id="ProtNLM"/>
    </source>
</evidence>
<evidence type="ECO:0000313" key="8">
    <source>
        <dbReference type="EMBL" id="KAK4575577.1"/>
    </source>
</evidence>
<dbReference type="InterPro" id="IPR044974">
    <property type="entry name" value="Disease_R_plants"/>
</dbReference>
<accession>A0AAN7ELL5</accession>
<keyword evidence="2" id="KW-0547">Nucleotide-binding</keyword>
<comment type="caution">
    <text evidence="8">The sequence shown here is derived from an EMBL/GenBank/DDBJ whole genome shotgun (WGS) entry which is preliminary data.</text>
</comment>
<dbReference type="Pfam" id="PF00931">
    <property type="entry name" value="NB-ARC"/>
    <property type="match status" value="1"/>
</dbReference>
<evidence type="ECO:0000259" key="4">
    <source>
        <dbReference type="Pfam" id="PF00931"/>
    </source>
</evidence>
<name>A0AAN7ELL5_QUERU</name>
<dbReference type="Gene3D" id="3.40.50.300">
    <property type="entry name" value="P-loop containing nucleotide triphosphate hydrolases"/>
    <property type="match status" value="1"/>
</dbReference>
<evidence type="ECO:0000256" key="2">
    <source>
        <dbReference type="ARBA" id="ARBA00022741"/>
    </source>
</evidence>
<dbReference type="AlphaFoldDB" id="A0AAN7ELL5"/>
<dbReference type="InterPro" id="IPR002182">
    <property type="entry name" value="NB-ARC"/>
</dbReference>
<dbReference type="Gene3D" id="3.80.10.10">
    <property type="entry name" value="Ribonuclease Inhibitor"/>
    <property type="match status" value="1"/>
</dbReference>
<dbReference type="Pfam" id="PF23559">
    <property type="entry name" value="WHD_DRP"/>
    <property type="match status" value="1"/>
</dbReference>
<dbReference type="Pfam" id="PF23598">
    <property type="entry name" value="LRR_14"/>
    <property type="match status" value="1"/>
</dbReference>
<dbReference type="PRINTS" id="PR00364">
    <property type="entry name" value="DISEASERSIST"/>
</dbReference>
<dbReference type="InterPro" id="IPR036388">
    <property type="entry name" value="WH-like_DNA-bd_sf"/>
</dbReference>
<evidence type="ECO:0000259" key="5">
    <source>
        <dbReference type="Pfam" id="PF18052"/>
    </source>
</evidence>
<evidence type="ECO:0000256" key="1">
    <source>
        <dbReference type="ARBA" id="ARBA00022737"/>
    </source>
</evidence>
<feature type="domain" description="Disease resistance protein winged helix" evidence="6">
    <location>
        <begin position="440"/>
        <end position="511"/>
    </location>
</feature>
<reference evidence="8 9" key="1">
    <citation type="journal article" date="2023" name="G3 (Bethesda)">
        <title>A haplotype-resolved chromosome-scale genome for Quercus rubra L. provides insights into the genetics of adaptive traits for red oak species.</title>
        <authorList>
            <person name="Kapoor B."/>
            <person name="Jenkins J."/>
            <person name="Schmutz J."/>
            <person name="Zhebentyayeva T."/>
            <person name="Kuelheim C."/>
            <person name="Coggeshall M."/>
            <person name="Heim C."/>
            <person name="Lasky J.R."/>
            <person name="Leites L."/>
            <person name="Islam-Faridi N."/>
            <person name="Romero-Severson J."/>
            <person name="DeLeo V.L."/>
            <person name="Lucas S.M."/>
            <person name="Lazic D."/>
            <person name="Gailing O."/>
            <person name="Carlson J."/>
            <person name="Staton M."/>
        </authorList>
    </citation>
    <scope>NUCLEOTIDE SEQUENCE [LARGE SCALE GENOMIC DNA]</scope>
    <source>
        <strain evidence="8">Pseudo-F2</strain>
    </source>
</reference>
<gene>
    <name evidence="8" type="ORF">RGQ29_026511</name>
</gene>
<dbReference type="Gene3D" id="1.20.5.4130">
    <property type="match status" value="1"/>
</dbReference>
<sequence>MAEMAALSLIDRLVPLLTKEVKLLGGIYGEVADIIDELESIQSFLKDADARAAAEEYMSEGVKTWVKQVREVTVRIDIAIDQYLLLMAQHPRRHGFFGFLHKTTHLLKTLKPRHKIAAEIQEIKASLQKIKERSERYRFQSTSQGSSSNARTVRWNDPRKDSLYLDDANVVGIESPRDELIGWLVEGSSHCTVVSVVGMGGLGKTTLVKKVYDHQTVQGHFDCHAWVSVSQSYNVEDMLRSMIKQFCKARMESPVAGIETMDEASLINELREYIQQKRYVVIFDDVWKVDFWEDIKHALLNNNKGGRIMITTRNMEVAIFCKKSSPIRVFKLQPLSRDKAWELFCKRTFQFDFEGYCPQELQNLSVDIVEKCKGLPLAIIAIGGLLSTKDKTIFEWKKLLDNLGFELRRDRNLEAINKILSFSYEDLPHSLKSCFLYLGMYPKDYSINCVRLIRQWIAEGFVKETLGKTLEEVAQEYLIELIHRSMIQVSQIDFVGRVRQCQLHDLLHEIVLQKIKDLRFCHVFSKQQSIFEGQTRRMSVDRVSYNDLRGFKGTSIHSLLMFNIYEFPTSFFSTLVVDFKLLKVMNFEGAPLDHIPKDIGSLFHLRYLSLRKTKVNMLPRSIGKLQNLETLDLKQSLVYDIPMEINKLSKLRHLLAYYWDYRKGYSLTVVRGVKIQKGVGCLKDLQKLNHVEVNHGGIDLITELENLKQLRKLGVTNLTRETGWALCASVEKMNHLESLDLTSISEDEIIDLQFISSPPQCLRRLYIKGHLDKLPDWIPKVEHLTTLRIRFSRLSDDPLKVLQDLHNLLELEISNHAYSGEQLHFKIGGFPKLKFLRLRHLNNLNSLIIDEGGLPILVTLWVGPCPKLKEVPFGIQHLRDLKALLFRGIPKELEECLDPGHGPHYWIIEHVPIVNISCKVDTGNYDYDSRILDPIIWRGRSTTMTT</sequence>
<evidence type="ECO:0000313" key="9">
    <source>
        <dbReference type="Proteomes" id="UP001324115"/>
    </source>
</evidence>
<feature type="domain" description="NB-ARC" evidence="4">
    <location>
        <begin position="175"/>
        <end position="350"/>
    </location>
</feature>
<keyword evidence="9" id="KW-1185">Reference proteome</keyword>
<keyword evidence="1" id="KW-0677">Repeat</keyword>
<dbReference type="GO" id="GO:0043531">
    <property type="term" value="F:ADP binding"/>
    <property type="evidence" value="ECO:0007669"/>
    <property type="project" value="InterPro"/>
</dbReference>